<evidence type="ECO:0000256" key="4">
    <source>
        <dbReference type="ARBA" id="ARBA00022475"/>
    </source>
</evidence>
<feature type="transmembrane region" description="Helical" evidence="13">
    <location>
        <begin position="275"/>
        <end position="299"/>
    </location>
</feature>
<keyword evidence="8 12" id="KW-0630">Potassium</keyword>
<gene>
    <name evidence="14" type="ORF">D1164_12285</name>
</gene>
<keyword evidence="12" id="KW-0479">Metal-binding</keyword>
<name>A0A399D003_9BACT</name>
<dbReference type="GO" id="GO:0015379">
    <property type="term" value="F:potassium:chloride symporter activity"/>
    <property type="evidence" value="ECO:0007669"/>
    <property type="project" value="InterPro"/>
</dbReference>
<keyword evidence="6" id="KW-0633">Potassium transport</keyword>
<dbReference type="PANTHER" id="PTHR32024">
    <property type="entry name" value="TRK SYSTEM POTASSIUM UPTAKE PROTEIN TRKG-RELATED"/>
    <property type="match status" value="1"/>
</dbReference>
<keyword evidence="4" id="KW-1003">Cell membrane</keyword>
<dbReference type="EMBL" id="QWET01000008">
    <property type="protein sequence ID" value="RIH64816.1"/>
    <property type="molecule type" value="Genomic_DNA"/>
</dbReference>
<feature type="binding site" evidence="12">
    <location>
        <position position="433"/>
    </location>
    <ligand>
        <name>K(+)</name>
        <dbReference type="ChEBI" id="CHEBI:29103"/>
    </ligand>
</feature>
<evidence type="ECO:0000256" key="7">
    <source>
        <dbReference type="ARBA" id="ARBA00022692"/>
    </source>
</evidence>
<comment type="caution">
    <text evidence="14">The sequence shown here is derived from an EMBL/GenBank/DDBJ whole genome shotgun (WGS) entry which is preliminary data.</text>
</comment>
<keyword evidence="9 13" id="KW-1133">Transmembrane helix</keyword>
<dbReference type="Pfam" id="PF02386">
    <property type="entry name" value="TrkH"/>
    <property type="match status" value="1"/>
</dbReference>
<evidence type="ECO:0000256" key="5">
    <source>
        <dbReference type="ARBA" id="ARBA00022519"/>
    </source>
</evidence>
<feature type="binding site" evidence="12">
    <location>
        <position position="221"/>
    </location>
    <ligand>
        <name>K(+)</name>
        <dbReference type="ChEBI" id="CHEBI:29103"/>
    </ligand>
</feature>
<keyword evidence="5" id="KW-0997">Cell inner membrane</keyword>
<evidence type="ECO:0000256" key="9">
    <source>
        <dbReference type="ARBA" id="ARBA00022989"/>
    </source>
</evidence>
<keyword evidence="7 13" id="KW-0812">Transmembrane</keyword>
<feature type="transmembrane region" description="Helical" evidence="13">
    <location>
        <begin position="324"/>
        <end position="346"/>
    </location>
</feature>
<feature type="transmembrane region" description="Helical" evidence="13">
    <location>
        <begin position="71"/>
        <end position="92"/>
    </location>
</feature>
<dbReference type="GO" id="GO:0046872">
    <property type="term" value="F:metal ion binding"/>
    <property type="evidence" value="ECO:0007669"/>
    <property type="project" value="UniProtKB-KW"/>
</dbReference>
<dbReference type="AlphaFoldDB" id="A0A399D003"/>
<feature type="binding site" evidence="12">
    <location>
        <position position="112"/>
    </location>
    <ligand>
        <name>K(+)</name>
        <dbReference type="ChEBI" id="CHEBI:29103"/>
    </ligand>
</feature>
<feature type="transmembrane region" description="Helical" evidence="13">
    <location>
        <begin position="137"/>
        <end position="164"/>
    </location>
</feature>
<protein>
    <submittedName>
        <fullName evidence="14">TrkH family potassium uptake protein</fullName>
    </submittedName>
</protein>
<evidence type="ECO:0000313" key="14">
    <source>
        <dbReference type="EMBL" id="RIH64816.1"/>
    </source>
</evidence>
<evidence type="ECO:0000256" key="3">
    <source>
        <dbReference type="ARBA" id="ARBA00022448"/>
    </source>
</evidence>
<feature type="transmembrane region" description="Helical" evidence="13">
    <location>
        <begin position="391"/>
        <end position="416"/>
    </location>
</feature>
<comment type="subcellular location">
    <subcellularLocation>
        <location evidence="1">Cell inner membrane</location>
        <topology evidence="1">Multi-pass membrane protein</topology>
    </subcellularLocation>
</comment>
<evidence type="ECO:0000256" key="1">
    <source>
        <dbReference type="ARBA" id="ARBA00004429"/>
    </source>
</evidence>
<feature type="transmembrane region" description="Helical" evidence="13">
    <location>
        <begin position="237"/>
        <end position="255"/>
    </location>
</feature>
<accession>A0A399D003</accession>
<evidence type="ECO:0000256" key="6">
    <source>
        <dbReference type="ARBA" id="ARBA00022538"/>
    </source>
</evidence>
<feature type="transmembrane region" description="Helical" evidence="13">
    <location>
        <begin position="39"/>
        <end position="59"/>
    </location>
</feature>
<dbReference type="GO" id="GO:0005886">
    <property type="term" value="C:plasma membrane"/>
    <property type="evidence" value="ECO:0007669"/>
    <property type="project" value="UniProtKB-SubCell"/>
</dbReference>
<sequence length="483" mass="53322">MAMNVKIVLRVLGFLLFVEGVAMLLAFGIALLYNEYDQSAFLISSGINILLGGTIVYLTRNARRDIGRREGYIIVSLVWLVFSFFGSLPYVISGAIPDFTNAFFETISGFTTTGSSILADIESLPHGILFWRSITQWLGGMGIIVLSLAILPVFGIGGMQLFIAEVPGPTPDRISPRIRQTAKTLWVIYLGFTVAETLLLWIGGMTLFDAVCHSFTTMATGGFSTKQASIAYWSSPFIQYVIILFMFLAGTNFTLSYMALRGNFKRVLHDEEFKYYGLFVLGFTLVISAGLLITTQLGVENAFRDALFQVVSIMTTTGFATVDYLTWAPVLTILLFGLFFFGGSAGSTGGSIKIMRIVLLLKNSYYELRRIIHPHAVIPVKFNRQSVDAKIINNVLAFFMFYFVIFGASTIVFSFIEPDMESAMGAVATSLGNIGPGLGNVGPAENFLHISPAGKWFLSFLMLLGRLELFTVLVIFSPSFWRE</sequence>
<feature type="transmembrane region" description="Helical" evidence="13">
    <location>
        <begin position="185"/>
        <end position="208"/>
    </location>
</feature>
<comment type="similarity">
    <text evidence="2">Belongs to the TrkH potassium transport family.</text>
</comment>
<dbReference type="InterPro" id="IPR004772">
    <property type="entry name" value="TrkH"/>
</dbReference>
<keyword evidence="11 13" id="KW-0472">Membrane</keyword>
<reference evidence="14 15" key="1">
    <citation type="journal article" date="2015" name="Int. J. Syst. Evol. Microbiol.">
        <title>Mariniphaga sediminis sp. nov., isolated from coastal sediment.</title>
        <authorList>
            <person name="Wang F.Q."/>
            <person name="Shen Q.Y."/>
            <person name="Chen G.J."/>
            <person name="Du Z.J."/>
        </authorList>
    </citation>
    <scope>NUCLEOTIDE SEQUENCE [LARGE SCALE GENOMIC DNA]</scope>
    <source>
        <strain evidence="14 15">SY21</strain>
    </source>
</reference>
<evidence type="ECO:0000256" key="13">
    <source>
        <dbReference type="SAM" id="Phobius"/>
    </source>
</evidence>
<dbReference type="InterPro" id="IPR003445">
    <property type="entry name" value="Cat_transpt"/>
</dbReference>
<keyword evidence="10" id="KW-0406">Ion transport</keyword>
<feature type="binding site" evidence="12">
    <location>
        <position position="316"/>
    </location>
    <ligand>
        <name>K(+)</name>
        <dbReference type="ChEBI" id="CHEBI:29103"/>
    </ligand>
</feature>
<dbReference type="Proteomes" id="UP000266441">
    <property type="component" value="Unassembled WGS sequence"/>
</dbReference>
<feature type="binding site" evidence="12">
    <location>
        <position position="113"/>
    </location>
    <ligand>
        <name>K(+)</name>
        <dbReference type="ChEBI" id="CHEBI:29103"/>
    </ligand>
</feature>
<feature type="binding site" evidence="12">
    <location>
        <position position="317"/>
    </location>
    <ligand>
        <name>K(+)</name>
        <dbReference type="ChEBI" id="CHEBI:29103"/>
    </ligand>
</feature>
<feature type="transmembrane region" description="Helical" evidence="13">
    <location>
        <begin position="7"/>
        <end position="33"/>
    </location>
</feature>
<evidence type="ECO:0000256" key="11">
    <source>
        <dbReference type="ARBA" id="ARBA00023136"/>
    </source>
</evidence>
<keyword evidence="15" id="KW-1185">Reference proteome</keyword>
<dbReference type="OrthoDB" id="9810952at2"/>
<evidence type="ECO:0000313" key="15">
    <source>
        <dbReference type="Proteomes" id="UP000266441"/>
    </source>
</evidence>
<evidence type="ECO:0000256" key="8">
    <source>
        <dbReference type="ARBA" id="ARBA00022958"/>
    </source>
</evidence>
<keyword evidence="3" id="KW-0813">Transport</keyword>
<evidence type="ECO:0000256" key="12">
    <source>
        <dbReference type="PIRSR" id="PIRSR006247-1"/>
    </source>
</evidence>
<evidence type="ECO:0000256" key="2">
    <source>
        <dbReference type="ARBA" id="ARBA00009137"/>
    </source>
</evidence>
<evidence type="ECO:0000256" key="10">
    <source>
        <dbReference type="ARBA" id="ARBA00023065"/>
    </source>
</evidence>
<proteinExistence type="inferred from homology"/>
<feature type="transmembrane region" description="Helical" evidence="13">
    <location>
        <begin position="456"/>
        <end position="476"/>
    </location>
</feature>
<dbReference type="PANTHER" id="PTHR32024:SF2">
    <property type="entry name" value="TRK SYSTEM POTASSIUM UPTAKE PROTEIN TRKG-RELATED"/>
    <property type="match status" value="1"/>
</dbReference>
<dbReference type="PIRSF" id="PIRSF006247">
    <property type="entry name" value="TrkH"/>
    <property type="match status" value="1"/>
</dbReference>
<organism evidence="14 15">
    <name type="scientific">Mariniphaga sediminis</name>
    <dbReference type="NCBI Taxonomy" id="1628158"/>
    <lineage>
        <taxon>Bacteria</taxon>
        <taxon>Pseudomonadati</taxon>
        <taxon>Bacteroidota</taxon>
        <taxon>Bacteroidia</taxon>
        <taxon>Marinilabiliales</taxon>
        <taxon>Prolixibacteraceae</taxon>
        <taxon>Mariniphaga</taxon>
    </lineage>
</organism>